<reference evidence="3" key="2">
    <citation type="submission" date="2023-08" db="EMBL/GenBank/DDBJ databases">
        <title>Mucin Metabolism Genes Underlie the Key Renovations of Bacteroides xylanisolvens Genomes in Captive Great Apes.</title>
        <authorList>
            <person name="Nishida A.H."/>
        </authorList>
    </citation>
    <scope>NUCLEOTIDE SEQUENCE</scope>
    <source>
        <strain evidence="3">P13.H9</strain>
    </source>
</reference>
<dbReference type="InterPro" id="IPR052701">
    <property type="entry name" value="GAG_Ulvan_Degrading_Sulfatases"/>
</dbReference>
<dbReference type="InterPro" id="IPR017850">
    <property type="entry name" value="Alkaline_phosphatase_core_sf"/>
</dbReference>
<protein>
    <submittedName>
        <fullName evidence="3 4">Sulfatase</fullName>
    </submittedName>
</protein>
<feature type="domain" description="Sulfatase N-terminal" evidence="2">
    <location>
        <begin position="48"/>
        <end position="335"/>
    </location>
</feature>
<name>A0A1I5EDG0_9BACE</name>
<sequence>MKRKSPETLCVLPICNSIFTRMSNKHILSTLVGSLLIPQVSAAVTNRPNILFVISDDQSYPHASAYESSLVKTPGFDLVAQNGWLFNNAFVTSPGSSPSRASILTGLYPWQIEEAGTHASSFPVDYKCFPDLLEEAGYYIGYTGKGWGPGNWKISGRKRNPAGPEYNKMRIHPPYKGVSNINYSQNFKEFLHGREGKQPFYFWVGTNEPHRPYEKDSWEKADKRLTDAEVPPFLPDNPTIRKDLLDYGTEIEWYDSQLSQIIDILKEEGEFDNTLIIVMADNGMPFPLAKATCFEYGIHVPLAICWADGIKDGGVSDELVSSVDLFPTILDAVGIRYKEKAGNSILPYLKKQKKTTGRNTIFAGRERHSSARYNNLGYPMRVLRTKEFLYIRNFCPERYPAGDPCYINKEGNLTPMYSAYFDIDQGPAWRFIIDEKDTPEIYPYFLKAVAKRSYEELYNISSDPGCLNNLVGDSKYMKELEHLRNKMNDTLKKTEDARYLNSSDQDQNVWETYPRLNGVIRSFPKPLF</sequence>
<dbReference type="AlphaFoldDB" id="A0A1I5EDG0"/>
<evidence type="ECO:0000313" key="3">
    <source>
        <dbReference type="EMBL" id="MCA4705226.1"/>
    </source>
</evidence>
<dbReference type="CDD" id="cd16027">
    <property type="entry name" value="SGSH"/>
    <property type="match status" value="1"/>
</dbReference>
<dbReference type="SUPFAM" id="SSF53649">
    <property type="entry name" value="Alkaline phosphatase-like"/>
    <property type="match status" value="1"/>
</dbReference>
<proteinExistence type="predicted"/>
<dbReference type="Proteomes" id="UP000183766">
    <property type="component" value="Unassembled WGS sequence"/>
</dbReference>
<dbReference type="PANTHER" id="PTHR43751">
    <property type="entry name" value="SULFATASE"/>
    <property type="match status" value="1"/>
</dbReference>
<evidence type="ECO:0000313" key="5">
    <source>
        <dbReference type="Proteomes" id="UP000183766"/>
    </source>
</evidence>
<comment type="PTM">
    <text evidence="1">The conversion to 3-oxoalanine (also known as C-formylglycine, FGly), of a serine or cysteine residue in prokaryotes and of a cysteine residue in eukaryotes, is critical for catalytic activity.</text>
</comment>
<reference evidence="4 5" key="1">
    <citation type="submission" date="2016-10" db="EMBL/GenBank/DDBJ databases">
        <authorList>
            <person name="de Groot N.N."/>
        </authorList>
    </citation>
    <scope>NUCLEOTIDE SEQUENCE [LARGE SCALE GENOMIC DNA]</scope>
    <source>
        <strain evidence="4 5">NLAE-zl-C202</strain>
    </source>
</reference>
<dbReference type="Proteomes" id="UP001198461">
    <property type="component" value="Unassembled WGS sequence"/>
</dbReference>
<evidence type="ECO:0000259" key="2">
    <source>
        <dbReference type="Pfam" id="PF00884"/>
    </source>
</evidence>
<accession>A0A1I5EDG0</accession>
<dbReference type="PANTHER" id="PTHR43751:SF1">
    <property type="entry name" value="SULFATASE ATSG-RELATED"/>
    <property type="match status" value="1"/>
</dbReference>
<dbReference type="InterPro" id="IPR000917">
    <property type="entry name" value="Sulfatase_N"/>
</dbReference>
<evidence type="ECO:0000256" key="1">
    <source>
        <dbReference type="PIRSR" id="PIRSR600917-52"/>
    </source>
</evidence>
<evidence type="ECO:0000313" key="4">
    <source>
        <dbReference type="EMBL" id="SFO09532.1"/>
    </source>
</evidence>
<dbReference type="Pfam" id="PF00884">
    <property type="entry name" value="Sulfatase"/>
    <property type="match status" value="1"/>
</dbReference>
<organism evidence="4 5">
    <name type="scientific">Bacteroides xylanisolvens</name>
    <dbReference type="NCBI Taxonomy" id="371601"/>
    <lineage>
        <taxon>Bacteria</taxon>
        <taxon>Pseudomonadati</taxon>
        <taxon>Bacteroidota</taxon>
        <taxon>Bacteroidia</taxon>
        <taxon>Bacteroidales</taxon>
        <taxon>Bacteroidaceae</taxon>
        <taxon>Bacteroides</taxon>
    </lineage>
</organism>
<dbReference type="EMBL" id="FOUM01000064">
    <property type="protein sequence ID" value="SFO09532.1"/>
    <property type="molecule type" value="Genomic_DNA"/>
</dbReference>
<dbReference type="EMBL" id="JAIWYE010000028">
    <property type="protein sequence ID" value="MCA4705226.1"/>
    <property type="molecule type" value="Genomic_DNA"/>
</dbReference>
<feature type="modified residue" description="3-oxoalanine (Ser)" evidence="1">
    <location>
        <position position="96"/>
    </location>
</feature>
<dbReference type="Gene3D" id="3.40.720.10">
    <property type="entry name" value="Alkaline Phosphatase, subunit A"/>
    <property type="match status" value="1"/>
</dbReference>
<dbReference type="RefSeq" id="WP_225450946.1">
    <property type="nucleotide sequence ID" value="NZ_FOUM01000064.1"/>
</dbReference>
<gene>
    <name evidence="3" type="ORF">LD004_16605</name>
    <name evidence="4" type="ORF">SAMN05216250_1648</name>
</gene>